<dbReference type="AlphaFoldDB" id="A0A1G8IUS5"/>
<keyword evidence="3" id="KW-1185">Reference proteome</keyword>
<dbReference type="OrthoDB" id="4066793at2"/>
<sequence>MTTNPDVNVSRVRADHLELADRHAPGLVEGLYPQGSIALGDYRPGASDIDVVAVAGKAPGAEVLRRIHRAMSARHAKPHSDGLDRR</sequence>
<reference evidence="2 3" key="1">
    <citation type="submission" date="2016-10" db="EMBL/GenBank/DDBJ databases">
        <authorList>
            <person name="de Groot N.N."/>
        </authorList>
    </citation>
    <scope>NUCLEOTIDE SEQUENCE [LARGE SCALE GENOMIC DNA]</scope>
    <source>
        <strain evidence="2 3">CPCC 201354</strain>
    </source>
</reference>
<evidence type="ECO:0000313" key="3">
    <source>
        <dbReference type="Proteomes" id="UP000198923"/>
    </source>
</evidence>
<proteinExistence type="predicted"/>
<dbReference type="STRING" id="504805.SAMN05421505_13916"/>
<organism evidence="2 3">
    <name type="scientific">Sinosporangium album</name>
    <dbReference type="NCBI Taxonomy" id="504805"/>
    <lineage>
        <taxon>Bacteria</taxon>
        <taxon>Bacillati</taxon>
        <taxon>Actinomycetota</taxon>
        <taxon>Actinomycetes</taxon>
        <taxon>Streptosporangiales</taxon>
        <taxon>Streptosporangiaceae</taxon>
        <taxon>Sinosporangium</taxon>
    </lineage>
</organism>
<dbReference type="EMBL" id="FNCN01000039">
    <property type="protein sequence ID" value="SDI22457.1"/>
    <property type="molecule type" value="Genomic_DNA"/>
</dbReference>
<dbReference type="InterPro" id="IPR002934">
    <property type="entry name" value="Polymerase_NTP_transf_dom"/>
</dbReference>
<evidence type="ECO:0000313" key="2">
    <source>
        <dbReference type="EMBL" id="SDI22457.1"/>
    </source>
</evidence>
<gene>
    <name evidence="2" type="ORF">SAMN05421505_13916</name>
</gene>
<dbReference type="GO" id="GO:0016779">
    <property type="term" value="F:nucleotidyltransferase activity"/>
    <property type="evidence" value="ECO:0007669"/>
    <property type="project" value="InterPro"/>
</dbReference>
<protein>
    <submittedName>
        <fullName evidence="2">Nucleotidyltransferase domain-containing protein</fullName>
    </submittedName>
</protein>
<keyword evidence="2" id="KW-0808">Transferase</keyword>
<feature type="domain" description="Polymerase nucleotidyl transferase" evidence="1">
    <location>
        <begin position="25"/>
        <end position="55"/>
    </location>
</feature>
<dbReference type="InterPro" id="IPR043519">
    <property type="entry name" value="NT_sf"/>
</dbReference>
<name>A0A1G8IUS5_9ACTN</name>
<dbReference type="Proteomes" id="UP000198923">
    <property type="component" value="Unassembled WGS sequence"/>
</dbReference>
<dbReference type="RefSeq" id="WP_093174647.1">
    <property type="nucleotide sequence ID" value="NZ_FNCN01000039.1"/>
</dbReference>
<evidence type="ECO:0000259" key="1">
    <source>
        <dbReference type="Pfam" id="PF01909"/>
    </source>
</evidence>
<dbReference type="Pfam" id="PF01909">
    <property type="entry name" value="NTP_transf_2"/>
    <property type="match status" value="1"/>
</dbReference>
<dbReference type="SUPFAM" id="SSF81301">
    <property type="entry name" value="Nucleotidyltransferase"/>
    <property type="match status" value="1"/>
</dbReference>
<accession>A0A1G8IUS5</accession>